<comment type="caution">
    <text evidence="2">The sequence shown here is derived from an EMBL/GenBank/DDBJ whole genome shotgun (WGS) entry which is preliminary data.</text>
</comment>
<gene>
    <name evidence="2" type="ORF">ENSA5_04080</name>
</gene>
<name>A0A2S9YJL0_9BACT</name>
<evidence type="ECO:0000259" key="1">
    <source>
        <dbReference type="PROSITE" id="PS51184"/>
    </source>
</evidence>
<protein>
    <recommendedName>
        <fullName evidence="1">JmjC domain-containing protein</fullName>
    </recommendedName>
</protein>
<dbReference type="Pfam" id="PF08007">
    <property type="entry name" value="JmjC_2"/>
    <property type="match status" value="1"/>
</dbReference>
<dbReference type="AlphaFoldDB" id="A0A2S9YJL0"/>
<sequence length="407" mass="45079">MAYVEGSLYGAAQSCETEAVTDSDDLASRLARTAEQLRALFEDGSPAVLRGAGPLFETAEVFEWIKRAHPQARASTSLAKIHALKRGWGLDVDELPSAGEARDPGRPAEMYRGGAMLLEPAPFLPRPDHASFADWVRETHAALGGEFGMQAPGLECACFDALDRLQALLGPTLALTGPRTYRYNAFVGDYRRTPFGFHVDPHQEAVFQYVVEGRRQVSFWEGLILQDRDADWVEDANGLVRPRTEPEHRFELEPGDIVFWPGTHVHGFAPEGPSMALSMVIDRACPRSRAEVVAALEVETMGGQAALPPPNGDEDHDFVTRGTTLRRRSSFPIAYARWEDALIIGVCGRTFEWPERASIAAAIELFDGLNERERVVVDELVEATTLFEDDLLELLTMFTGLGWLRRV</sequence>
<dbReference type="PROSITE" id="PS51184">
    <property type="entry name" value="JMJC"/>
    <property type="match status" value="1"/>
</dbReference>
<dbReference type="Proteomes" id="UP000237968">
    <property type="component" value="Unassembled WGS sequence"/>
</dbReference>
<evidence type="ECO:0000313" key="2">
    <source>
        <dbReference type="EMBL" id="PRQ05289.1"/>
    </source>
</evidence>
<organism evidence="2 3">
    <name type="scientific">Enhygromyxa salina</name>
    <dbReference type="NCBI Taxonomy" id="215803"/>
    <lineage>
        <taxon>Bacteria</taxon>
        <taxon>Pseudomonadati</taxon>
        <taxon>Myxococcota</taxon>
        <taxon>Polyangia</taxon>
        <taxon>Nannocystales</taxon>
        <taxon>Nannocystaceae</taxon>
        <taxon>Enhygromyxa</taxon>
    </lineage>
</organism>
<accession>A0A2S9YJL0</accession>
<proteinExistence type="predicted"/>
<evidence type="ECO:0000313" key="3">
    <source>
        <dbReference type="Proteomes" id="UP000237968"/>
    </source>
</evidence>
<dbReference type="InterPro" id="IPR003347">
    <property type="entry name" value="JmjC_dom"/>
</dbReference>
<dbReference type="SUPFAM" id="SSF51197">
    <property type="entry name" value="Clavaminate synthase-like"/>
    <property type="match status" value="1"/>
</dbReference>
<keyword evidence="3" id="KW-1185">Reference proteome</keyword>
<dbReference type="RefSeq" id="WP_106389877.1">
    <property type="nucleotide sequence ID" value="NZ_PVNK01000017.1"/>
</dbReference>
<dbReference type="EMBL" id="PVNK01000017">
    <property type="protein sequence ID" value="PRQ05289.1"/>
    <property type="molecule type" value="Genomic_DNA"/>
</dbReference>
<feature type="domain" description="JmjC" evidence="1">
    <location>
        <begin position="113"/>
        <end position="300"/>
    </location>
</feature>
<dbReference type="OrthoDB" id="4518480at2"/>
<dbReference type="Gene3D" id="2.60.120.650">
    <property type="entry name" value="Cupin"/>
    <property type="match status" value="1"/>
</dbReference>
<reference evidence="2 3" key="1">
    <citation type="submission" date="2018-03" db="EMBL/GenBank/DDBJ databases">
        <title>Draft Genome Sequences of the Obligatory Marine Myxobacteria Enhygromyxa salina SWB005.</title>
        <authorList>
            <person name="Poehlein A."/>
            <person name="Moghaddam J.A."/>
            <person name="Harms H."/>
            <person name="Alanjari M."/>
            <person name="Koenig G.M."/>
            <person name="Daniel R."/>
            <person name="Schaeberle T.F."/>
        </authorList>
    </citation>
    <scope>NUCLEOTIDE SEQUENCE [LARGE SCALE GENOMIC DNA]</scope>
    <source>
        <strain evidence="2 3">SWB005</strain>
    </source>
</reference>